<evidence type="ECO:0000259" key="1">
    <source>
        <dbReference type="Pfam" id="PF01764"/>
    </source>
</evidence>
<dbReference type="AlphaFoldDB" id="A0A9W8EAC2"/>
<dbReference type="Gene3D" id="3.40.50.1820">
    <property type="entry name" value="alpha/beta hydrolase"/>
    <property type="match status" value="1"/>
</dbReference>
<keyword evidence="3" id="KW-1185">Reference proteome</keyword>
<gene>
    <name evidence="2" type="ORF">IWQ62_000280</name>
</gene>
<dbReference type="GO" id="GO:0006629">
    <property type="term" value="P:lipid metabolic process"/>
    <property type="evidence" value="ECO:0007669"/>
    <property type="project" value="InterPro"/>
</dbReference>
<evidence type="ECO:0000313" key="2">
    <source>
        <dbReference type="EMBL" id="KAJ1969969.1"/>
    </source>
</evidence>
<accession>A0A9W8EAC2</accession>
<sequence length="294" mass="33637">MSAYCRHAETDTPIDWEAALPLDVQTDHELNLVDSDTESNLVVFAEYAAAAYHNVEGWNCNACTKTNRTENTTVIKQFSQMYPSSNGYLAVNDRLKRIILGFRGSRSVLSYVSDLKIKMTQWPPSQPESYVHSGFLDVYLASFEHFHTLVEEELIRRPDYTLAITGHSLGGAVSVLAAIDLALKHPELTGRVELYTYGQPRVGNRYMALLFDSLPLASAFRVTNMQDVVPRLPLRSWGYSNFNHEYWIRTDDVKLVHCAVEEKLETELCSLSSQELPSHRWLTQHLKFWDVVFW</sequence>
<feature type="domain" description="Fungal lipase-type" evidence="1">
    <location>
        <begin position="100"/>
        <end position="235"/>
    </location>
</feature>
<dbReference type="InterPro" id="IPR051218">
    <property type="entry name" value="Sec_MonoDiacylglyc_Lipase"/>
</dbReference>
<dbReference type="Pfam" id="PF01764">
    <property type="entry name" value="Lipase_3"/>
    <property type="match status" value="1"/>
</dbReference>
<protein>
    <recommendedName>
        <fullName evidence="1">Fungal lipase-type domain-containing protein</fullName>
    </recommendedName>
</protein>
<dbReference type="Proteomes" id="UP001150925">
    <property type="component" value="Unassembled WGS sequence"/>
</dbReference>
<name>A0A9W8EAC2_9FUNG</name>
<dbReference type="PANTHER" id="PTHR45856">
    <property type="entry name" value="ALPHA/BETA-HYDROLASES SUPERFAMILY PROTEIN"/>
    <property type="match status" value="1"/>
</dbReference>
<reference evidence="2" key="1">
    <citation type="submission" date="2022-07" db="EMBL/GenBank/DDBJ databases">
        <title>Phylogenomic reconstructions and comparative analyses of Kickxellomycotina fungi.</title>
        <authorList>
            <person name="Reynolds N.K."/>
            <person name="Stajich J.E."/>
            <person name="Barry K."/>
            <person name="Grigoriev I.V."/>
            <person name="Crous P."/>
            <person name="Smith M.E."/>
        </authorList>
    </citation>
    <scope>NUCLEOTIDE SEQUENCE</scope>
    <source>
        <strain evidence="2">RSA 1196</strain>
    </source>
</reference>
<dbReference type="InterPro" id="IPR002921">
    <property type="entry name" value="Fungal_lipase-type"/>
</dbReference>
<organism evidence="2 3">
    <name type="scientific">Dispira parvispora</name>
    <dbReference type="NCBI Taxonomy" id="1520584"/>
    <lineage>
        <taxon>Eukaryota</taxon>
        <taxon>Fungi</taxon>
        <taxon>Fungi incertae sedis</taxon>
        <taxon>Zoopagomycota</taxon>
        <taxon>Kickxellomycotina</taxon>
        <taxon>Dimargaritomycetes</taxon>
        <taxon>Dimargaritales</taxon>
        <taxon>Dimargaritaceae</taxon>
        <taxon>Dispira</taxon>
    </lineage>
</organism>
<comment type="caution">
    <text evidence="2">The sequence shown here is derived from an EMBL/GenBank/DDBJ whole genome shotgun (WGS) entry which is preliminary data.</text>
</comment>
<dbReference type="PANTHER" id="PTHR45856:SF25">
    <property type="entry name" value="FUNGAL LIPASE-LIKE DOMAIN-CONTAINING PROTEIN"/>
    <property type="match status" value="1"/>
</dbReference>
<dbReference type="CDD" id="cd00519">
    <property type="entry name" value="Lipase_3"/>
    <property type="match status" value="1"/>
</dbReference>
<proteinExistence type="predicted"/>
<dbReference type="OrthoDB" id="426718at2759"/>
<dbReference type="SUPFAM" id="SSF53474">
    <property type="entry name" value="alpha/beta-Hydrolases"/>
    <property type="match status" value="1"/>
</dbReference>
<dbReference type="EMBL" id="JANBPY010000011">
    <property type="protein sequence ID" value="KAJ1969969.1"/>
    <property type="molecule type" value="Genomic_DNA"/>
</dbReference>
<evidence type="ECO:0000313" key="3">
    <source>
        <dbReference type="Proteomes" id="UP001150925"/>
    </source>
</evidence>
<dbReference type="InterPro" id="IPR029058">
    <property type="entry name" value="AB_hydrolase_fold"/>
</dbReference>